<proteinExistence type="predicted"/>
<evidence type="ECO:0000313" key="1">
    <source>
        <dbReference type="EMBL" id="KAK8208934.1"/>
    </source>
</evidence>
<name>A0ACC3SCY4_9PEZI</name>
<evidence type="ECO:0000313" key="2">
    <source>
        <dbReference type="Proteomes" id="UP001320706"/>
    </source>
</evidence>
<accession>A0ACC3SCY4</accession>
<gene>
    <name evidence="1" type="ORF">M8818_003897</name>
</gene>
<protein>
    <submittedName>
        <fullName evidence="1">Uncharacterized protein</fullName>
    </submittedName>
</protein>
<dbReference type="EMBL" id="JAMKPW020000018">
    <property type="protein sequence ID" value="KAK8208934.1"/>
    <property type="molecule type" value="Genomic_DNA"/>
</dbReference>
<keyword evidence="2" id="KW-1185">Reference proteome</keyword>
<comment type="caution">
    <text evidence="1">The sequence shown here is derived from an EMBL/GenBank/DDBJ whole genome shotgun (WGS) entry which is preliminary data.</text>
</comment>
<reference evidence="1" key="1">
    <citation type="submission" date="2024-02" db="EMBL/GenBank/DDBJ databases">
        <title>Metagenome Assembled Genome of Zalaria obscura JY119.</title>
        <authorList>
            <person name="Vighnesh L."/>
            <person name="Jagadeeshwari U."/>
            <person name="Venkata Ramana C."/>
            <person name="Sasikala C."/>
        </authorList>
    </citation>
    <scope>NUCLEOTIDE SEQUENCE</scope>
    <source>
        <strain evidence="1">JY119</strain>
    </source>
</reference>
<sequence length="206" mass="23002">MSKSAIKKHMEALKAIYQSSEYSDLTIKCGNDSYRVHKAIEGTEGVVTIQASSLPSYNEDVEDPEAIKAMVHYFYRFDYLEKESNGPKRRSLSPYGGSADPNIRFGLHAKIYALAEKYGIPGLKELALEKFSAAADYISSRDYDEFALATSVIYSSTIEGDKGLRDVVVKTILANKSLLKHPAMEVTLTQINGLCYELLVKKSNYY</sequence>
<organism evidence="1 2">
    <name type="scientific">Zalaria obscura</name>
    <dbReference type="NCBI Taxonomy" id="2024903"/>
    <lineage>
        <taxon>Eukaryota</taxon>
        <taxon>Fungi</taxon>
        <taxon>Dikarya</taxon>
        <taxon>Ascomycota</taxon>
        <taxon>Pezizomycotina</taxon>
        <taxon>Dothideomycetes</taxon>
        <taxon>Dothideomycetidae</taxon>
        <taxon>Dothideales</taxon>
        <taxon>Zalariaceae</taxon>
        <taxon>Zalaria</taxon>
    </lineage>
</organism>
<dbReference type="Proteomes" id="UP001320706">
    <property type="component" value="Unassembled WGS sequence"/>
</dbReference>